<keyword evidence="5" id="KW-1185">Reference proteome</keyword>
<dbReference type="PANTHER" id="PTHR22746:SF10">
    <property type="entry name" value="GUANINE NUCLEOTIDE EXCHANGE FACTOR SUBUNIT RIC1"/>
    <property type="match status" value="1"/>
</dbReference>
<dbReference type="AlphaFoldDB" id="A0A6A1W312"/>
<feature type="domain" description="RIC1 C-terminal alpha solenoid region" evidence="3">
    <location>
        <begin position="747"/>
        <end position="909"/>
    </location>
</feature>
<dbReference type="EMBL" id="RXIC02000021">
    <property type="protein sequence ID" value="KAB1219475.1"/>
    <property type="molecule type" value="Genomic_DNA"/>
</dbReference>
<dbReference type="Proteomes" id="UP000516437">
    <property type="component" value="Chromosome 3"/>
</dbReference>
<evidence type="ECO:0000259" key="3">
    <source>
        <dbReference type="Pfam" id="PF07064"/>
    </source>
</evidence>
<dbReference type="GO" id="GO:0005829">
    <property type="term" value="C:cytosol"/>
    <property type="evidence" value="ECO:0007669"/>
    <property type="project" value="TreeGrafter"/>
</dbReference>
<dbReference type="SUPFAM" id="SSF82171">
    <property type="entry name" value="DPP6 N-terminal domain-like"/>
    <property type="match status" value="1"/>
</dbReference>
<dbReference type="Pfam" id="PF07064">
    <property type="entry name" value="RIC1"/>
    <property type="match status" value="1"/>
</dbReference>
<accession>A0A6A1W312</accession>
<dbReference type="Pfam" id="PF25440">
    <property type="entry name" value="Beta-prop_RIC1_2nd"/>
    <property type="match status" value="1"/>
</dbReference>
<sequence>MYMAYGWPQVIPLEPGLCPSSQRIIYLKVINRLLLVVSPSHLELWSSSQHKVRLGKYKRGPDSVHREGENLQAVWSPDAKLIAVLVQFTEKRVQIGGKQPSGLFFASISLLLRELVPFAEKDLALSNMVCDNKHMLVGLSNGSLYSISWKGEFYGSFELDPNPCNSREITQPPNSLGNGLASGVAPGVIILRKSMIIQLELCLSLRLLLVLYSDGQLVSCTVSKKGLKQADSIKAERKLGSGDAVFASVASEQQILAVGTRRGVVELYDLAESAPCIRTVSLHDWGYSMEDTGPVSCIAWTPDNSAFAVGWKLRGLTVWSVSGCRLMSTIRQIGLGAVSSPMVKPNQDNKYEPLMGGTSLMQWDEYGYRLYTIEEGSSERIIAFSFGKCCLNRGVSGTTYVRQVIYGEDRLLVVQSEDTDELKMLHLNLPVSYISNNWPVQHVAASKDGMYLAVAGLHGLILYDIRLKKWRVFGDITQEQKIQSKGLLWLGKIVVVCNYIDSSNMYELLFYPRYHLDQSSLLGRKVLLAKPMVMDVYQDYVLVTYRPFDVHIFHVNLLGELTPTSTPDLQLSTVRELSIMTAKSHPAAMRFIPDQLPRETISNNHISSSSDLLLREPARCLILRANGDLSLLDLDDGHERELTDSVELFWVTCGQSEEKKNLIEEVSWLDYGHRGMQVWYPSPGVDPFKQEDFMQLDPELEFDREVYPLGLLPNAGVVVGISQRMSFSACTEFPCFEPTPQAQTILHCLLRHLLQRDKREEALRLAQLSAEKPHFSHCLEWLLFTVFDSEITRQNINKNHVSVPKYANNSSLLDKTCDLIRSFPEYFDVVVSVARKTDGRHWADLFSAAGRSTELFEECLQRRWYRTAACYILVIAKLEGPAISQYCALRLLQATLDESLYELAGELLQMGTLQSRLDAEFLLAHMCSVKFKEWIVVLATLLRRAEVLFDLFRHDMRLWKAYSITLQSHPTFAEFGDLLEDLEDKLSSVANLDLK</sequence>
<dbReference type="Gene3D" id="2.130.10.10">
    <property type="entry name" value="YVTN repeat-like/Quinoprotein amine dehydrogenase"/>
    <property type="match status" value="1"/>
</dbReference>
<dbReference type="InterPro" id="IPR040096">
    <property type="entry name" value="Ric1"/>
</dbReference>
<dbReference type="InterPro" id="IPR009771">
    <property type="entry name" value="RIC1_C"/>
</dbReference>
<dbReference type="GO" id="GO:0000139">
    <property type="term" value="C:Golgi membrane"/>
    <property type="evidence" value="ECO:0007669"/>
    <property type="project" value="TreeGrafter"/>
</dbReference>
<gene>
    <name evidence="4" type="ORF">CJ030_MR3G012271</name>
</gene>
<evidence type="ECO:0000256" key="1">
    <source>
        <dbReference type="ARBA" id="ARBA00004370"/>
    </source>
</evidence>
<evidence type="ECO:0000313" key="4">
    <source>
        <dbReference type="EMBL" id="KAB1219475.1"/>
    </source>
</evidence>
<evidence type="ECO:0000313" key="5">
    <source>
        <dbReference type="Proteomes" id="UP000516437"/>
    </source>
</evidence>
<proteinExistence type="predicted"/>
<dbReference type="FunFam" id="2.130.10.10:FF:001743">
    <property type="entry name" value="Protein RIC1 like"/>
    <property type="match status" value="1"/>
</dbReference>
<dbReference type="InterPro" id="IPR015943">
    <property type="entry name" value="WD40/YVTN_repeat-like_dom_sf"/>
</dbReference>
<dbReference type="GO" id="GO:0042147">
    <property type="term" value="P:retrograde transport, endosome to Golgi"/>
    <property type="evidence" value="ECO:0007669"/>
    <property type="project" value="TreeGrafter"/>
</dbReference>
<reference evidence="4 5" key="1">
    <citation type="journal article" date="2019" name="Plant Biotechnol. J.">
        <title>The red bayberry genome and genetic basis of sex determination.</title>
        <authorList>
            <person name="Jia H.M."/>
            <person name="Jia H.J."/>
            <person name="Cai Q.L."/>
            <person name="Wang Y."/>
            <person name="Zhao H.B."/>
            <person name="Yang W.F."/>
            <person name="Wang G.Y."/>
            <person name="Li Y.H."/>
            <person name="Zhan D.L."/>
            <person name="Shen Y.T."/>
            <person name="Niu Q.F."/>
            <person name="Chang L."/>
            <person name="Qiu J."/>
            <person name="Zhao L."/>
            <person name="Xie H.B."/>
            <person name="Fu W.Y."/>
            <person name="Jin J."/>
            <person name="Li X.W."/>
            <person name="Jiao Y."/>
            <person name="Zhou C.C."/>
            <person name="Tu T."/>
            <person name="Chai C.Y."/>
            <person name="Gao J.L."/>
            <person name="Fan L.J."/>
            <person name="van de Weg E."/>
            <person name="Wang J.Y."/>
            <person name="Gao Z.S."/>
        </authorList>
    </citation>
    <scope>NUCLEOTIDE SEQUENCE [LARGE SCALE GENOMIC DNA]</scope>
    <source>
        <tissue evidence="4">Leaves</tissue>
    </source>
</reference>
<dbReference type="OrthoDB" id="67540at2759"/>
<dbReference type="PANTHER" id="PTHR22746">
    <property type="entry name" value="RAB6A-GEF COMPLEX PARTNER PROTEIN 1"/>
    <property type="match status" value="1"/>
</dbReference>
<comment type="subcellular location">
    <subcellularLocation>
        <location evidence="1">Membrane</location>
    </subcellularLocation>
</comment>
<dbReference type="GO" id="GO:0006886">
    <property type="term" value="P:intracellular protein transport"/>
    <property type="evidence" value="ECO:0007669"/>
    <property type="project" value="InterPro"/>
</dbReference>
<name>A0A6A1W312_9ROSI</name>
<organism evidence="4 5">
    <name type="scientific">Morella rubra</name>
    <name type="common">Chinese bayberry</name>
    <dbReference type="NCBI Taxonomy" id="262757"/>
    <lineage>
        <taxon>Eukaryota</taxon>
        <taxon>Viridiplantae</taxon>
        <taxon>Streptophyta</taxon>
        <taxon>Embryophyta</taxon>
        <taxon>Tracheophyta</taxon>
        <taxon>Spermatophyta</taxon>
        <taxon>Magnoliopsida</taxon>
        <taxon>eudicotyledons</taxon>
        <taxon>Gunneridae</taxon>
        <taxon>Pentapetalae</taxon>
        <taxon>rosids</taxon>
        <taxon>fabids</taxon>
        <taxon>Fagales</taxon>
        <taxon>Myricaceae</taxon>
        <taxon>Morella</taxon>
    </lineage>
</organism>
<evidence type="ECO:0000256" key="2">
    <source>
        <dbReference type="ARBA" id="ARBA00023136"/>
    </source>
</evidence>
<dbReference type="GO" id="GO:0034066">
    <property type="term" value="C:Ric1-Rgp1 guanyl-nucleotide exchange factor complex"/>
    <property type="evidence" value="ECO:0007669"/>
    <property type="project" value="InterPro"/>
</dbReference>
<comment type="caution">
    <text evidence="4">The sequence shown here is derived from an EMBL/GenBank/DDBJ whole genome shotgun (WGS) entry which is preliminary data.</text>
</comment>
<keyword evidence="2" id="KW-0472">Membrane</keyword>
<protein>
    <recommendedName>
        <fullName evidence="3">RIC1 C-terminal alpha solenoid region domain-containing protein</fullName>
    </recommendedName>
</protein>